<evidence type="ECO:0000313" key="3">
    <source>
        <dbReference type="Proteomes" id="UP000310016"/>
    </source>
</evidence>
<keyword evidence="3" id="KW-1185">Reference proteome</keyword>
<dbReference type="OrthoDB" id="9813903at2"/>
<feature type="compositionally biased region" description="Basic and acidic residues" evidence="1">
    <location>
        <begin position="17"/>
        <end position="28"/>
    </location>
</feature>
<dbReference type="AlphaFoldDB" id="A0A4V5MQK5"/>
<comment type="caution">
    <text evidence="2">The sequence shown here is derived from an EMBL/GenBank/DDBJ whole genome shotgun (WGS) entry which is preliminary data.</text>
</comment>
<gene>
    <name evidence="2" type="ORF">FAZ21_12690</name>
</gene>
<dbReference type="RefSeq" id="WP_136773812.1">
    <property type="nucleotide sequence ID" value="NZ_CP156074.1"/>
</dbReference>
<protein>
    <submittedName>
        <fullName evidence="2">Uncharacterized protein</fullName>
    </submittedName>
</protein>
<sequence>MATHHHQHQYGSAPPRDQIRPASRDDRASAPAGDTDEIPTSVAVRQEGQDYVRYFCTDASYANWMRRARREIPSSAPGLRDEPDPRH</sequence>
<feature type="region of interest" description="Disordered" evidence="1">
    <location>
        <begin position="1"/>
        <end position="44"/>
    </location>
</feature>
<accession>A0A4V5MQK5</accession>
<organism evidence="2 3">
    <name type="scientific">Chitiniphilus eburneus</name>
    <dbReference type="NCBI Taxonomy" id="2571148"/>
    <lineage>
        <taxon>Bacteria</taxon>
        <taxon>Pseudomonadati</taxon>
        <taxon>Pseudomonadota</taxon>
        <taxon>Betaproteobacteria</taxon>
        <taxon>Neisseriales</taxon>
        <taxon>Chitinibacteraceae</taxon>
        <taxon>Chitiniphilus</taxon>
    </lineage>
</organism>
<name>A0A4V5MQK5_9NEIS</name>
<evidence type="ECO:0000313" key="2">
    <source>
        <dbReference type="EMBL" id="TJZ72898.1"/>
    </source>
</evidence>
<dbReference type="EMBL" id="SUMF01000014">
    <property type="protein sequence ID" value="TJZ72898.1"/>
    <property type="molecule type" value="Genomic_DNA"/>
</dbReference>
<dbReference type="Proteomes" id="UP000310016">
    <property type="component" value="Unassembled WGS sequence"/>
</dbReference>
<proteinExistence type="predicted"/>
<reference evidence="2 3" key="1">
    <citation type="submission" date="2019-04" db="EMBL/GenBank/DDBJ databases">
        <title>Chitiniphilus eburnea sp. nov., a novel chitinolytic bacterium isolated from aquaculture sludge.</title>
        <authorList>
            <person name="Sheng M."/>
        </authorList>
    </citation>
    <scope>NUCLEOTIDE SEQUENCE [LARGE SCALE GENOMIC DNA]</scope>
    <source>
        <strain evidence="2 3">HX-2-15</strain>
    </source>
</reference>
<evidence type="ECO:0000256" key="1">
    <source>
        <dbReference type="SAM" id="MobiDB-lite"/>
    </source>
</evidence>